<proteinExistence type="predicted"/>
<dbReference type="EMBL" id="FN554974">
    <property type="protein sequence ID" value="CBH17459.1"/>
    <property type="molecule type" value="Genomic_DNA"/>
</dbReference>
<feature type="compositionally biased region" description="Low complexity" evidence="1">
    <location>
        <begin position="955"/>
        <end position="966"/>
    </location>
</feature>
<feature type="compositionally biased region" description="Polar residues" evidence="1">
    <location>
        <begin position="358"/>
        <end position="379"/>
    </location>
</feature>
<feature type="compositionally biased region" description="Low complexity" evidence="1">
    <location>
        <begin position="337"/>
        <end position="353"/>
    </location>
</feature>
<feature type="region of interest" description="Disordered" evidence="1">
    <location>
        <begin position="625"/>
        <end position="966"/>
    </location>
</feature>
<reference evidence="4" key="1">
    <citation type="journal article" date="2010" name="PLoS Negl. Trop. Dis.">
        <title>The genome sequence of Trypanosoma brucei gambiense, causative agent of chronic human african trypanosomiasis.</title>
        <authorList>
            <person name="Jackson A.P."/>
            <person name="Sanders M."/>
            <person name="Berry A."/>
            <person name="McQuillan J."/>
            <person name="Aslett M.A."/>
            <person name="Quail M.A."/>
            <person name="Chukualim B."/>
            <person name="Capewell P."/>
            <person name="MacLeod A."/>
            <person name="Melville S.E."/>
            <person name="Gibson W."/>
            <person name="Barry J.D."/>
            <person name="Berriman M."/>
            <person name="Hertz-Fowler C."/>
        </authorList>
    </citation>
    <scope>NUCLEOTIDE SEQUENCE [LARGE SCALE GENOMIC DNA]</scope>
    <source>
        <strain evidence="4">MHOM/CI/86/DAL972</strain>
    </source>
</reference>
<feature type="compositionally biased region" description="Low complexity" evidence="1">
    <location>
        <begin position="762"/>
        <end position="771"/>
    </location>
</feature>
<dbReference type="VEuPathDB" id="TriTrypDB:Tbg972.11.5770"/>
<feature type="region of interest" description="Disordered" evidence="1">
    <location>
        <begin position="333"/>
        <end position="474"/>
    </location>
</feature>
<organism evidence="3 4">
    <name type="scientific">Trypanosoma brucei gambiense (strain MHOM/CI/86/DAL972)</name>
    <dbReference type="NCBI Taxonomy" id="679716"/>
    <lineage>
        <taxon>Eukaryota</taxon>
        <taxon>Discoba</taxon>
        <taxon>Euglenozoa</taxon>
        <taxon>Kinetoplastea</taxon>
        <taxon>Metakinetoplastina</taxon>
        <taxon>Trypanosomatida</taxon>
        <taxon>Trypanosomatidae</taxon>
        <taxon>Trypanosoma</taxon>
    </lineage>
</organism>
<feature type="transmembrane region" description="Helical" evidence="2">
    <location>
        <begin position="14"/>
        <end position="39"/>
    </location>
</feature>
<feature type="compositionally biased region" description="Basic and acidic residues" evidence="1">
    <location>
        <begin position="918"/>
        <end position="945"/>
    </location>
</feature>
<name>D0A708_TRYB9</name>
<dbReference type="GeneID" id="23867582"/>
<keyword evidence="2" id="KW-0812">Transmembrane</keyword>
<feature type="compositionally biased region" description="Polar residues" evidence="1">
    <location>
        <begin position="630"/>
        <end position="650"/>
    </location>
</feature>
<sequence>MLVSVAVCFAYSHVLFYCFFHLFSLATLQNLFTLFVSLWQRISREKGVESNLYCIITTPASIVEISGGNMISESQMFSPWRNSARDQAQLRSCALAAPSAAASRYIHRLEEEVSALTQHYNTACHLLHRAILVQDLSSVIIDELEGRSHIVEEESTLRSNIMWLCMSMTSVLRRTVPQHSTAVRAGTASQVDSDAARDLNGLPERIINAVRHTVEQGSERVSELVSAVPRRVCMALSTEDIGVNRSKHNASVMQNEEYRSGFSTMQRQLDRVLSRVEDILSEFNTAQHALVNQRRDDEYSKGYVVSLQTAAKNVEDLSTQVAELLRQLQQMRRDQLQHQQTSVSSSSQPQLSPAKVTFTETTQTTGPLPSCDAVTQTLPQPEPAASKVESPATQGVKIVQASSVTAQTQTAGPPPTATTATQTKTPPSSPTDVTRENRTTQRLILTAPLPTVATGTQTDTPKPSAAEPAPSTDKCLRDSRAAEEWKLLMEFAVNAINVLSSNVRDYVSTFEKIQRLSEQEIDFLQQVGDSRKTRRWESLLAEKSAEIVRLNEEVTKLDSTIKAAEKPRTRSSPSPARSEDNNTPSLAQLYAAYSAPFIPPKLRTTQKVKLLPTTELLKAALRAGARSATEGDSTGARSGTVTPKSVSRSPGKSGEGSPVSRQGLTPDAKAAKKVAISEPNKMPFQSTPNAAVRGGDISPLTESRRSTVAAPPAATKHVEKRTHRVFDDDTPVATPRVSTVTKAPDTSDKPSLPSSKIRKSDAAAAKSSPRAASPPPTSAVSIGGDVVTVRKFKRSLSSSSSSSGKADTIAPLRAKKSEGGNKESYEKGEDGKPKDEPKKLEMRQLKKKSFSSDSLSVSLSDVPVTRPKVEKVADKPKSAAANNSFDESSDDEPKRALHRVSVPAKNNERNEQTPSNKCQDKPREKRWSETSSSLDDKEGGNEKAAAKKGVSKNASKSTDTSLTLTL</sequence>
<gene>
    <name evidence="3" type="ORF">TbgDal_XI5770</name>
</gene>
<evidence type="ECO:0000313" key="3">
    <source>
        <dbReference type="EMBL" id="CBH17459.1"/>
    </source>
</evidence>
<evidence type="ECO:0000313" key="4">
    <source>
        <dbReference type="Proteomes" id="UP000002316"/>
    </source>
</evidence>
<accession>D0A708</accession>
<evidence type="ECO:0000256" key="2">
    <source>
        <dbReference type="SAM" id="Phobius"/>
    </source>
</evidence>
<evidence type="ECO:0000256" key="1">
    <source>
        <dbReference type="SAM" id="MobiDB-lite"/>
    </source>
</evidence>
<keyword evidence="2" id="KW-1133">Transmembrane helix</keyword>
<feature type="compositionally biased region" description="Basic and acidic residues" evidence="1">
    <location>
        <begin position="815"/>
        <end position="844"/>
    </location>
</feature>
<feature type="compositionally biased region" description="Low complexity" evidence="1">
    <location>
        <begin position="851"/>
        <end position="862"/>
    </location>
</feature>
<dbReference type="AlphaFoldDB" id="D0A708"/>
<dbReference type="Proteomes" id="UP000002316">
    <property type="component" value="Chromosome 11"/>
</dbReference>
<feature type="compositionally biased region" description="Basic and acidic residues" evidence="1">
    <location>
        <begin position="867"/>
        <end position="877"/>
    </location>
</feature>
<feature type="region of interest" description="Disordered" evidence="1">
    <location>
        <begin position="559"/>
        <end position="582"/>
    </location>
</feature>
<feature type="compositionally biased region" description="Low complexity" evidence="1">
    <location>
        <begin position="405"/>
        <end position="426"/>
    </location>
</feature>
<keyword evidence="2" id="KW-0472">Membrane</keyword>
<dbReference type="KEGG" id="tbg:TbgDal_XI5770"/>
<protein>
    <submittedName>
        <fullName evidence="3">Uncharacterized protein</fullName>
    </submittedName>
</protein>
<dbReference type="RefSeq" id="XP_011779723.1">
    <property type="nucleotide sequence ID" value="XM_011781421.1"/>
</dbReference>